<keyword evidence="1" id="KW-0472">Membrane</keyword>
<dbReference type="EMBL" id="JAKCXM010000419">
    <property type="protein sequence ID" value="KAJ0394305.1"/>
    <property type="molecule type" value="Genomic_DNA"/>
</dbReference>
<comment type="caution">
    <text evidence="2">The sequence shown here is derived from an EMBL/GenBank/DDBJ whole genome shotgun (WGS) entry which is preliminary data.</text>
</comment>
<evidence type="ECO:0000313" key="3">
    <source>
        <dbReference type="Proteomes" id="UP001209570"/>
    </source>
</evidence>
<keyword evidence="1" id="KW-1133">Transmembrane helix</keyword>
<evidence type="ECO:0000313" key="2">
    <source>
        <dbReference type="EMBL" id="KAJ0394305.1"/>
    </source>
</evidence>
<dbReference type="AlphaFoldDB" id="A0AAD5LWH4"/>
<feature type="transmembrane region" description="Helical" evidence="1">
    <location>
        <begin position="12"/>
        <end position="37"/>
    </location>
</feature>
<keyword evidence="1" id="KW-0812">Transmembrane</keyword>
<keyword evidence="3" id="KW-1185">Reference proteome</keyword>
<gene>
    <name evidence="2" type="ORF">P43SY_004188</name>
</gene>
<name>A0AAD5LWH4_PYTIN</name>
<accession>A0AAD5LWH4</accession>
<dbReference type="Proteomes" id="UP001209570">
    <property type="component" value="Unassembled WGS sequence"/>
</dbReference>
<evidence type="ECO:0000256" key="1">
    <source>
        <dbReference type="SAM" id="Phobius"/>
    </source>
</evidence>
<sequence>MLHALLAPSPTINYNFVVAVYAFFAALCVLLFALQFVTTSVEGFYVVVAPFVPCLVWSIFVRNRWLRERKEADADVAEKTQESKKDQ</sequence>
<organism evidence="2 3">
    <name type="scientific">Pythium insidiosum</name>
    <name type="common">Pythiosis disease agent</name>
    <dbReference type="NCBI Taxonomy" id="114742"/>
    <lineage>
        <taxon>Eukaryota</taxon>
        <taxon>Sar</taxon>
        <taxon>Stramenopiles</taxon>
        <taxon>Oomycota</taxon>
        <taxon>Peronosporomycetes</taxon>
        <taxon>Pythiales</taxon>
        <taxon>Pythiaceae</taxon>
        <taxon>Pythium</taxon>
    </lineage>
</organism>
<protein>
    <submittedName>
        <fullName evidence="2">Uncharacterized protein</fullName>
    </submittedName>
</protein>
<reference evidence="2" key="1">
    <citation type="submission" date="2021-12" db="EMBL/GenBank/DDBJ databases">
        <title>Prjna785345.</title>
        <authorList>
            <person name="Rujirawat T."/>
            <person name="Krajaejun T."/>
        </authorList>
    </citation>
    <scope>NUCLEOTIDE SEQUENCE</scope>
    <source>
        <strain evidence="2">Pi057C3</strain>
    </source>
</reference>
<feature type="transmembrane region" description="Helical" evidence="1">
    <location>
        <begin position="43"/>
        <end position="61"/>
    </location>
</feature>
<proteinExistence type="predicted"/>